<feature type="domain" description="Glycosyl hydrolase family 63 C-terminal" evidence="15">
    <location>
        <begin position="261"/>
        <end position="755"/>
    </location>
</feature>
<dbReference type="InterPro" id="IPR031335">
    <property type="entry name" value="Glyco_hydro_63_C"/>
</dbReference>
<dbReference type="EC" id="3.2.1.106" evidence="11 12"/>
<keyword evidence="7" id="KW-1133">Transmembrane helix</keyword>
<evidence type="ECO:0000259" key="16">
    <source>
        <dbReference type="Pfam" id="PF16923"/>
    </source>
</evidence>
<accession>A0AAV9HX31</accession>
<evidence type="ECO:0000256" key="10">
    <source>
        <dbReference type="ARBA" id="ARBA00023295"/>
    </source>
</evidence>
<evidence type="ECO:0000313" key="18">
    <source>
        <dbReference type="Proteomes" id="UP001321749"/>
    </source>
</evidence>
<keyword evidence="18" id="KW-1185">Reference proteome</keyword>
<keyword evidence="9 13" id="KW-0325">Glycoprotein</keyword>
<keyword evidence="3" id="KW-0812">Transmembrane</keyword>
<dbReference type="Proteomes" id="UP001321749">
    <property type="component" value="Unassembled WGS sequence"/>
</dbReference>
<evidence type="ECO:0000256" key="12">
    <source>
        <dbReference type="RuleBase" id="RU368089"/>
    </source>
</evidence>
<evidence type="ECO:0000256" key="6">
    <source>
        <dbReference type="ARBA" id="ARBA00022968"/>
    </source>
</evidence>
<comment type="similarity">
    <text evidence="2 12">Belongs to the glycosyl hydrolase 63 family.</text>
</comment>
<organism evidence="17 18">
    <name type="scientific">Cladorrhinum samala</name>
    <dbReference type="NCBI Taxonomy" id="585594"/>
    <lineage>
        <taxon>Eukaryota</taxon>
        <taxon>Fungi</taxon>
        <taxon>Dikarya</taxon>
        <taxon>Ascomycota</taxon>
        <taxon>Pezizomycotina</taxon>
        <taxon>Sordariomycetes</taxon>
        <taxon>Sordariomycetidae</taxon>
        <taxon>Sordariales</taxon>
        <taxon>Podosporaceae</taxon>
        <taxon>Cladorrhinum</taxon>
    </lineage>
</organism>
<dbReference type="EMBL" id="MU864946">
    <property type="protein sequence ID" value="KAK4464705.1"/>
    <property type="molecule type" value="Genomic_DNA"/>
</dbReference>
<evidence type="ECO:0000313" key="17">
    <source>
        <dbReference type="EMBL" id="KAK4464705.1"/>
    </source>
</evidence>
<dbReference type="GO" id="GO:0005789">
    <property type="term" value="C:endoplasmic reticulum membrane"/>
    <property type="evidence" value="ECO:0007669"/>
    <property type="project" value="UniProtKB-SubCell"/>
</dbReference>
<dbReference type="InterPro" id="IPR038518">
    <property type="entry name" value="Glyco_hydro_63N_sf"/>
</dbReference>
<comment type="subcellular location">
    <subcellularLocation>
        <location evidence="1 12">Endoplasmic reticulum membrane</location>
        <topology evidence="1 12">Single-pass type II membrane protein</topology>
    </subcellularLocation>
</comment>
<evidence type="ECO:0000256" key="4">
    <source>
        <dbReference type="ARBA" id="ARBA00022801"/>
    </source>
</evidence>
<proteinExistence type="inferred from homology"/>
<evidence type="ECO:0000256" key="14">
    <source>
        <dbReference type="SAM" id="MobiDB-lite"/>
    </source>
</evidence>
<evidence type="ECO:0000256" key="7">
    <source>
        <dbReference type="ARBA" id="ARBA00022989"/>
    </source>
</evidence>
<feature type="region of interest" description="Disordered" evidence="14">
    <location>
        <begin position="1"/>
        <end position="22"/>
    </location>
</feature>
<evidence type="ECO:0000256" key="9">
    <source>
        <dbReference type="ARBA" id="ARBA00023180"/>
    </source>
</evidence>
<keyword evidence="8" id="KW-0472">Membrane</keyword>
<protein>
    <recommendedName>
        <fullName evidence="11 12">Mannosyl-oligosaccharide glucosidase</fullName>
        <ecNumber evidence="11 12">3.2.1.106</ecNumber>
    </recommendedName>
    <alternativeName>
        <fullName evidence="13">Glucosidase I</fullName>
    </alternativeName>
</protein>
<dbReference type="SUPFAM" id="SSF48208">
    <property type="entry name" value="Six-hairpin glycosidases"/>
    <property type="match status" value="1"/>
</dbReference>
<evidence type="ECO:0000256" key="1">
    <source>
        <dbReference type="ARBA" id="ARBA00004648"/>
    </source>
</evidence>
<comment type="caution">
    <text evidence="17">The sequence shown here is derived from an EMBL/GenBank/DDBJ whole genome shotgun (WGS) entry which is preliminary data.</text>
</comment>
<dbReference type="GO" id="GO:0006487">
    <property type="term" value="P:protein N-linked glycosylation"/>
    <property type="evidence" value="ECO:0007669"/>
    <property type="project" value="UniProtKB-UniRule"/>
</dbReference>
<dbReference type="Gene3D" id="2.70.98.110">
    <property type="entry name" value="Glycosyl hydrolase family 63, N-terminal domain"/>
    <property type="match status" value="1"/>
</dbReference>
<keyword evidence="10 12" id="KW-0326">Glycosidase</keyword>
<dbReference type="Gene3D" id="1.50.10.10">
    <property type="match status" value="1"/>
</dbReference>
<dbReference type="GO" id="GO:0009311">
    <property type="term" value="P:oligosaccharide metabolic process"/>
    <property type="evidence" value="ECO:0007669"/>
    <property type="project" value="UniProtKB-UniRule"/>
</dbReference>
<evidence type="ECO:0000256" key="13">
    <source>
        <dbReference type="RuleBase" id="RU369107"/>
    </source>
</evidence>
<keyword evidence="4 12" id="KW-0378">Hydrolase</keyword>
<comment type="catalytic activity">
    <reaction evidence="12">
        <text>N(4)-(alpha-D-Glc-(1-&gt;2)-alpha-D-Glc-(1-&gt;3)-alpha-D-Glc-(1-&gt;3)-alpha-D-Man-(1-&gt;2)-alpha-D-Man-(1-&gt;2)-alpha-D-Man-(1-&gt;3)-[alpha-D-Man-(1-&gt;2)-alpha-D-Man-(1-&gt;3)-[alpha-D-Man-(1-&gt;2)-alpha-D-Man-(1-&gt;6)]-alpha-D-Man-(1-&gt;6)]-beta-D-Man-(1-&gt;4)-beta-D-GlcNAc-(1-&gt;4)-beta-D-GlcNAc)-L-asparaginyl-[protein] + H2O = N(4)-(alpha-D-Glc-(1-&gt;3)-alpha-D-Glc-(1-&gt;3)-alpha-D-Man-(1-&gt;2)-alpha-D-Man-(1-&gt;2)-alpha-D-Man-(1-&gt;3)-[alpha-D-Man-(1-&gt;2)-alpha-D-Man-(1-&gt;3)-[alpha-D-Man-(1-&gt;2)-alpha-D-Man-(1-&gt;6)]-alpha-D-Man-(1-&gt;6)]-beta-D-Man-(1-&gt;4)-beta-D-GlcNAc-(1-&gt;4)-beta-D-GlcNAc)-L-asparaginyl-[protein] + beta-D-glucose</text>
        <dbReference type="Rhea" id="RHEA:55988"/>
        <dbReference type="Rhea" id="RHEA-COMP:12806"/>
        <dbReference type="Rhea" id="RHEA-COMP:14355"/>
        <dbReference type="ChEBI" id="CHEBI:15377"/>
        <dbReference type="ChEBI" id="CHEBI:15903"/>
        <dbReference type="ChEBI" id="CHEBI:59082"/>
        <dbReference type="ChEBI" id="CHEBI:132537"/>
        <dbReference type="EC" id="3.2.1.106"/>
    </reaction>
</comment>
<dbReference type="PANTHER" id="PTHR10412:SF11">
    <property type="entry name" value="MANNOSYL-OLIGOSACCHARIDE GLUCOSIDASE"/>
    <property type="match status" value="1"/>
</dbReference>
<evidence type="ECO:0000256" key="11">
    <source>
        <dbReference type="ARBA" id="ARBA00038888"/>
    </source>
</evidence>
<dbReference type="PANTHER" id="PTHR10412">
    <property type="entry name" value="MANNOSYL-OLIGOSACCHARIDE GLUCOSIDASE"/>
    <property type="match status" value="1"/>
</dbReference>
<dbReference type="GO" id="GO:0004573">
    <property type="term" value="F:Glc3Man9GlcNAc2 oligosaccharide glucosidase activity"/>
    <property type="evidence" value="ECO:0007669"/>
    <property type="project" value="UniProtKB-UniRule"/>
</dbReference>
<gene>
    <name evidence="17" type="ORF">QBC42DRAFT_318348</name>
</gene>
<name>A0AAV9HX31_9PEZI</name>
<evidence type="ECO:0000256" key="8">
    <source>
        <dbReference type="ARBA" id="ARBA00023136"/>
    </source>
</evidence>
<dbReference type="InterPro" id="IPR004888">
    <property type="entry name" value="Glycoside_hydrolase_63"/>
</dbReference>
<dbReference type="InterPro" id="IPR008928">
    <property type="entry name" value="6-hairpin_glycosidase_sf"/>
</dbReference>
<dbReference type="Pfam" id="PF16923">
    <property type="entry name" value="Glyco_hydro_63N"/>
    <property type="match status" value="1"/>
</dbReference>
<reference evidence="17" key="2">
    <citation type="submission" date="2023-06" db="EMBL/GenBank/DDBJ databases">
        <authorList>
            <consortium name="Lawrence Berkeley National Laboratory"/>
            <person name="Mondo S.J."/>
            <person name="Hensen N."/>
            <person name="Bonometti L."/>
            <person name="Westerberg I."/>
            <person name="Brannstrom I.O."/>
            <person name="Guillou S."/>
            <person name="Cros-Aarteil S."/>
            <person name="Calhoun S."/>
            <person name="Haridas S."/>
            <person name="Kuo A."/>
            <person name="Pangilinan J."/>
            <person name="Riley R."/>
            <person name="Labutti K."/>
            <person name="Andreopoulos B."/>
            <person name="Lipzen A."/>
            <person name="Chen C."/>
            <person name="Yanf M."/>
            <person name="Daum C."/>
            <person name="Ng V."/>
            <person name="Clum A."/>
            <person name="Steindorff A."/>
            <person name="Ohm R."/>
            <person name="Martin F."/>
            <person name="Silar P."/>
            <person name="Natvig D."/>
            <person name="Lalanne C."/>
            <person name="Gautier V."/>
            <person name="Ament-Velasquez S.L."/>
            <person name="Kruys A."/>
            <person name="Hutchinson M.I."/>
            <person name="Powell A.J."/>
            <person name="Barry K."/>
            <person name="Miller A.N."/>
            <person name="Grigoriev I.V."/>
            <person name="Debuchy R."/>
            <person name="Gladieux P."/>
            <person name="Thoren M.H."/>
            <person name="Johannesson H."/>
        </authorList>
    </citation>
    <scope>NUCLEOTIDE SEQUENCE</scope>
    <source>
        <strain evidence="17">PSN324</strain>
    </source>
</reference>
<dbReference type="Pfam" id="PF03200">
    <property type="entry name" value="Glyco_hydro_63"/>
    <property type="match status" value="1"/>
</dbReference>
<keyword evidence="6" id="KW-0735">Signal-anchor</keyword>
<dbReference type="InterPro" id="IPR031631">
    <property type="entry name" value="Glyco_hydro_63N"/>
</dbReference>
<comment type="pathway">
    <text evidence="13">Glycan metabolism; N-glycan degradation.</text>
</comment>
<sequence length="844" mass="93500">MDVKKDRPLAGNQAGNSQKRNDIWGPYRPNLYFGVRPQVPETILMGLMWASGDDGPKMLSTLRDTCEQNDGMQGYGWTFYDPRRGGSQVVHDTQLQVDLETAFVKSDEGTSWAVRVTGAPKSDSVKTSLIFHVAVEKAESNGPKFLVCKNQAKDGAGIEASCDGDIAALGKFQLQVVGGSGNKALHETAVRSVQVTEDKIWQAKSVFVQEFKAAGGGTGENVAAENKPGAGNMHFVQLTFQGPFAATFSYREVEASGLDAKAIKTSLGALQSGFPADVDKVFPRLAPFDQDRYHKFSQEILSNLLGGLGFFHGDTKMDNTRAPEYQETDLEFWVGAAAAMARAPVTTTPPVTLLSHTPSRPFFPRGFLWDEGFHLLVVIEWDLDQAVSVLRSWLSLMDKDGWIGREQILGPEARNRVPEEFQVQYPHFANPPTLSLLFPILVSKLTDPSSYAGHLSVYLSSKERAREMLNELYPLLSRHYQWFRRTQAGNFSSAYPRPGGAVDGEGYRWRGRTPRHCLTSGLDDYPRANPPHPGELHVDALAWVGASALALQKVAEYLGEDVDAATFEQHVADVRHNLDALHWNPETKTYCDATIASGKYALVCRDGYVSLFPLLLGHLGTEHPNLPAVLDLISDESKLWSPHGLRSLSAADPDYARDEDYWRGAVWMNLNVLATLRLRDIGLQKTPDTGMRGSTETAQARALSLAADLRRNLINTVYSSWEETGFFWEQYKDKTGKGSHSRAFTGWTACVILLLGLKFNPKNGPKGQTGHDPNPLQPSSGWAIGLVILIVLTMMMFRRRVLLLLAGCVQPTYNAWNNGWGGRLRVFGHGGYEEVIDLEQRDRW</sequence>
<evidence type="ECO:0000256" key="5">
    <source>
        <dbReference type="ARBA" id="ARBA00022824"/>
    </source>
</evidence>
<feature type="domain" description="Glycosyl hydrolase family 63 N-terminal" evidence="16">
    <location>
        <begin position="23"/>
        <end position="216"/>
    </location>
</feature>
<evidence type="ECO:0000259" key="15">
    <source>
        <dbReference type="Pfam" id="PF03200"/>
    </source>
</evidence>
<dbReference type="AlphaFoldDB" id="A0AAV9HX31"/>
<evidence type="ECO:0000256" key="2">
    <source>
        <dbReference type="ARBA" id="ARBA00010833"/>
    </source>
</evidence>
<reference evidence="17" key="1">
    <citation type="journal article" date="2023" name="Mol. Phylogenet. Evol.">
        <title>Genome-scale phylogeny and comparative genomics of the fungal order Sordariales.</title>
        <authorList>
            <person name="Hensen N."/>
            <person name="Bonometti L."/>
            <person name="Westerberg I."/>
            <person name="Brannstrom I.O."/>
            <person name="Guillou S."/>
            <person name="Cros-Aarteil S."/>
            <person name="Calhoun S."/>
            <person name="Haridas S."/>
            <person name="Kuo A."/>
            <person name="Mondo S."/>
            <person name="Pangilinan J."/>
            <person name="Riley R."/>
            <person name="LaButti K."/>
            <person name="Andreopoulos B."/>
            <person name="Lipzen A."/>
            <person name="Chen C."/>
            <person name="Yan M."/>
            <person name="Daum C."/>
            <person name="Ng V."/>
            <person name="Clum A."/>
            <person name="Steindorff A."/>
            <person name="Ohm R.A."/>
            <person name="Martin F."/>
            <person name="Silar P."/>
            <person name="Natvig D.O."/>
            <person name="Lalanne C."/>
            <person name="Gautier V."/>
            <person name="Ament-Velasquez S.L."/>
            <person name="Kruys A."/>
            <person name="Hutchinson M.I."/>
            <person name="Powell A.J."/>
            <person name="Barry K."/>
            <person name="Miller A.N."/>
            <person name="Grigoriev I.V."/>
            <person name="Debuchy R."/>
            <person name="Gladieux P."/>
            <person name="Hiltunen Thoren M."/>
            <person name="Johannesson H."/>
        </authorList>
    </citation>
    <scope>NUCLEOTIDE SEQUENCE</scope>
    <source>
        <strain evidence="17">PSN324</strain>
    </source>
</reference>
<dbReference type="InterPro" id="IPR012341">
    <property type="entry name" value="6hp_glycosidase-like_sf"/>
</dbReference>
<comment type="function">
    <text evidence="12">Cleaves the distal alpha 1,2-linked glucose residue from the Glc(3)Man(9)GlcNAc(2) oligosaccharide precursor.</text>
</comment>
<keyword evidence="5 12" id="KW-0256">Endoplasmic reticulum</keyword>
<evidence type="ECO:0000256" key="3">
    <source>
        <dbReference type="ARBA" id="ARBA00022692"/>
    </source>
</evidence>